<dbReference type="PANTHER" id="PTHR47032:SF1">
    <property type="entry name" value="UDP-D-XYLOSE:L-FUCOSE ALPHA-1,3-D-XYLOSYLTRANSFERASE-RELATED"/>
    <property type="match status" value="1"/>
</dbReference>
<organism evidence="2 3">
    <name type="scientific">Cyclotella cryptica</name>
    <dbReference type="NCBI Taxonomy" id="29204"/>
    <lineage>
        <taxon>Eukaryota</taxon>
        <taxon>Sar</taxon>
        <taxon>Stramenopiles</taxon>
        <taxon>Ochrophyta</taxon>
        <taxon>Bacillariophyta</taxon>
        <taxon>Coscinodiscophyceae</taxon>
        <taxon>Thalassiosirophycidae</taxon>
        <taxon>Stephanodiscales</taxon>
        <taxon>Stephanodiscaceae</taxon>
        <taxon>Cyclotella</taxon>
    </lineage>
</organism>
<reference evidence="2 3" key="1">
    <citation type="journal article" date="2020" name="G3 (Bethesda)">
        <title>Improved Reference Genome for Cyclotella cryptica CCMP332, a Model for Cell Wall Morphogenesis, Salinity Adaptation, and Lipid Production in Diatoms (Bacillariophyta).</title>
        <authorList>
            <person name="Roberts W.R."/>
            <person name="Downey K.M."/>
            <person name="Ruck E.C."/>
            <person name="Traller J.C."/>
            <person name="Alverson A.J."/>
        </authorList>
    </citation>
    <scope>NUCLEOTIDE SEQUENCE [LARGE SCALE GENOMIC DNA]</scope>
    <source>
        <strain evidence="2 3">CCMP332</strain>
    </source>
</reference>
<dbReference type="InterPro" id="IPR005069">
    <property type="entry name" value="Nucl-diP-sugar_transferase"/>
</dbReference>
<keyword evidence="3" id="KW-1185">Reference proteome</keyword>
<evidence type="ECO:0000313" key="3">
    <source>
        <dbReference type="Proteomes" id="UP001516023"/>
    </source>
</evidence>
<dbReference type="Pfam" id="PF03407">
    <property type="entry name" value="Nucleotid_trans"/>
    <property type="match status" value="1"/>
</dbReference>
<name>A0ABD3QWW5_9STRA</name>
<gene>
    <name evidence="2" type="ORF">HJC23_012549</name>
</gene>
<comment type="caution">
    <text evidence="2">The sequence shown here is derived from an EMBL/GenBank/DDBJ whole genome shotgun (WGS) entry which is preliminary data.</text>
</comment>
<dbReference type="InterPro" id="IPR052636">
    <property type="entry name" value="UDP-D-xylose:L-fucose_XylT"/>
</dbReference>
<proteinExistence type="predicted"/>
<dbReference type="Proteomes" id="UP001516023">
    <property type="component" value="Unassembled WGS sequence"/>
</dbReference>
<evidence type="ECO:0000259" key="1">
    <source>
        <dbReference type="Pfam" id="PF03407"/>
    </source>
</evidence>
<accession>A0ABD3QWW5</accession>
<sequence length="337" mass="37907">MWAVNKITKKLSSAKGKLVITLLALSAMIKIAFWDSENIMYDDVSRALTVETSVCGHREQIYDFSSKGGSKDQCNDGQCFAIAVTVNMAFYDFFVNWYHHYDDAVVRATASHSPLLVVIAEEKELYEQLQSDPLLKDTNTEIVLGAYATSLSSESLAFNSKEYKSMVSSRATHLLNILCSLNALSDHGANWNLVYSDIDTVWLKDPLPIIKAKLFDGDDSNPKYDILAAVDNAELFGFTPYYCTGFLVITSTPAAMHLISSWEGELLSKTQVNQPIFNELVVKQKGLKYTGLSESEFVPGRNFFTHDKSRAVVLHNNFVIGREKKQKRFEEYGTWKL</sequence>
<dbReference type="AlphaFoldDB" id="A0ABD3QWW5"/>
<evidence type="ECO:0000313" key="2">
    <source>
        <dbReference type="EMBL" id="KAL3802530.1"/>
    </source>
</evidence>
<dbReference type="EMBL" id="JABMIG020000019">
    <property type="protein sequence ID" value="KAL3802530.1"/>
    <property type="molecule type" value="Genomic_DNA"/>
</dbReference>
<dbReference type="PANTHER" id="PTHR47032">
    <property type="entry name" value="UDP-D-XYLOSE:L-FUCOSE ALPHA-1,3-D-XYLOSYLTRANSFERASE-RELATED"/>
    <property type="match status" value="1"/>
</dbReference>
<protein>
    <recommendedName>
        <fullName evidence="1">Nucleotide-diphospho-sugar transferase domain-containing protein</fullName>
    </recommendedName>
</protein>
<feature type="domain" description="Nucleotide-diphospho-sugar transferase" evidence="1">
    <location>
        <begin position="148"/>
        <end position="329"/>
    </location>
</feature>